<evidence type="ECO:0000259" key="1">
    <source>
        <dbReference type="Pfam" id="PF01425"/>
    </source>
</evidence>
<sequence>MKPTYNAISTEGQKGFPTTFDTIGFFARSVGDVQLLADVFGIDDDRPPDKPSLEDTSIVIVKTPMWSHAGPGTIEAMQRTSEMLRKHGVKVEEVSLPAGIGDADTLDRSQRAVMNAEAKVAFLKECRMDKDNLAPSTRRRVESKSEYANEEKIASHRQRCTPACYI</sequence>
<feature type="domain" description="Amidase" evidence="1">
    <location>
        <begin position="1"/>
        <end position="98"/>
    </location>
</feature>
<dbReference type="SUPFAM" id="SSF75304">
    <property type="entry name" value="Amidase signature (AS) enzymes"/>
    <property type="match status" value="1"/>
</dbReference>
<gene>
    <name evidence="2" type="ORF">G6011_03359</name>
</gene>
<dbReference type="AlphaFoldDB" id="A0AAD4IEZ3"/>
<evidence type="ECO:0000313" key="2">
    <source>
        <dbReference type="EMBL" id="KAG9193324.1"/>
    </source>
</evidence>
<keyword evidence="3" id="KW-1185">Reference proteome</keyword>
<accession>A0AAD4IEZ3</accession>
<dbReference type="Gene3D" id="3.90.1300.10">
    <property type="entry name" value="Amidase signature (AS) domain"/>
    <property type="match status" value="1"/>
</dbReference>
<comment type="caution">
    <text evidence="2">The sequence shown here is derived from an EMBL/GenBank/DDBJ whole genome shotgun (WGS) entry which is preliminary data.</text>
</comment>
<protein>
    <recommendedName>
        <fullName evidence="1">Amidase domain-containing protein</fullName>
    </recommendedName>
</protein>
<dbReference type="Pfam" id="PF01425">
    <property type="entry name" value="Amidase"/>
    <property type="match status" value="1"/>
</dbReference>
<dbReference type="Proteomes" id="UP001199106">
    <property type="component" value="Unassembled WGS sequence"/>
</dbReference>
<proteinExistence type="predicted"/>
<dbReference type="EMBL" id="JAANER010000002">
    <property type="protein sequence ID" value="KAG9193324.1"/>
    <property type="molecule type" value="Genomic_DNA"/>
</dbReference>
<organism evidence="2 3">
    <name type="scientific">Alternaria panax</name>
    <dbReference type="NCBI Taxonomy" id="48097"/>
    <lineage>
        <taxon>Eukaryota</taxon>
        <taxon>Fungi</taxon>
        <taxon>Dikarya</taxon>
        <taxon>Ascomycota</taxon>
        <taxon>Pezizomycotina</taxon>
        <taxon>Dothideomycetes</taxon>
        <taxon>Pleosporomycetidae</taxon>
        <taxon>Pleosporales</taxon>
        <taxon>Pleosporineae</taxon>
        <taxon>Pleosporaceae</taxon>
        <taxon>Alternaria</taxon>
        <taxon>Alternaria sect. Panax</taxon>
    </lineage>
</organism>
<dbReference type="InterPro" id="IPR023631">
    <property type="entry name" value="Amidase_dom"/>
</dbReference>
<evidence type="ECO:0000313" key="3">
    <source>
        <dbReference type="Proteomes" id="UP001199106"/>
    </source>
</evidence>
<name>A0AAD4IEZ3_9PLEO</name>
<reference evidence="2" key="1">
    <citation type="submission" date="2021-07" db="EMBL/GenBank/DDBJ databases">
        <title>Genome Resource of American Ginseng Black Spot Pathogen Alternaria panax.</title>
        <authorList>
            <person name="Qiu C."/>
            <person name="Wang W."/>
            <person name="Liu Z."/>
        </authorList>
    </citation>
    <scope>NUCLEOTIDE SEQUENCE</scope>
    <source>
        <strain evidence="2">BNCC115425</strain>
    </source>
</reference>
<dbReference type="InterPro" id="IPR036928">
    <property type="entry name" value="AS_sf"/>
</dbReference>